<dbReference type="PROSITE" id="PS51186">
    <property type="entry name" value="GNAT"/>
    <property type="match status" value="1"/>
</dbReference>
<dbReference type="InterPro" id="IPR000182">
    <property type="entry name" value="GNAT_dom"/>
</dbReference>
<sequence>MPKVKLMIKQLDANEKSVVELSERCFDELRQVYRPTELAVSNKNSAKSEWSCFGFHIDEVLVGVVEAKQVGSELQLSSLAVAPSFRQKGVARKLV</sequence>
<organism evidence="2 3">
    <name type="scientific">Vibrio parahaemolyticus</name>
    <dbReference type="NCBI Taxonomy" id="670"/>
    <lineage>
        <taxon>Bacteria</taxon>
        <taxon>Pseudomonadati</taxon>
        <taxon>Pseudomonadota</taxon>
        <taxon>Gammaproteobacteria</taxon>
        <taxon>Vibrionales</taxon>
        <taxon>Vibrionaceae</taxon>
        <taxon>Vibrio</taxon>
    </lineage>
</organism>
<protein>
    <submittedName>
        <fullName evidence="2">GNAT family N-acetyltransferase</fullName>
    </submittedName>
</protein>
<evidence type="ECO:0000313" key="3">
    <source>
        <dbReference type="Proteomes" id="UP000321504"/>
    </source>
</evidence>
<dbReference type="Gene3D" id="3.40.630.30">
    <property type="match status" value="1"/>
</dbReference>
<evidence type="ECO:0000259" key="1">
    <source>
        <dbReference type="PROSITE" id="PS51186"/>
    </source>
</evidence>
<dbReference type="CDD" id="cd04301">
    <property type="entry name" value="NAT_SF"/>
    <property type="match status" value="1"/>
</dbReference>
<feature type="non-terminal residue" evidence="2">
    <location>
        <position position="95"/>
    </location>
</feature>
<name>A0AA46L0M2_VIBPH</name>
<proteinExistence type="predicted"/>
<evidence type="ECO:0000313" key="2">
    <source>
        <dbReference type="EMBL" id="TXN11236.1"/>
    </source>
</evidence>
<comment type="caution">
    <text evidence="2">The sequence shown here is derived from an EMBL/GenBank/DDBJ whole genome shotgun (WGS) entry which is preliminary data.</text>
</comment>
<dbReference type="Pfam" id="PF00583">
    <property type="entry name" value="Acetyltransf_1"/>
    <property type="match status" value="1"/>
</dbReference>
<gene>
    <name evidence="2" type="ORF">FVP01_25180</name>
</gene>
<dbReference type="InterPro" id="IPR016181">
    <property type="entry name" value="Acyl_CoA_acyltransferase"/>
</dbReference>
<feature type="domain" description="N-acetyltransferase" evidence="1">
    <location>
        <begin position="6"/>
        <end position="95"/>
    </location>
</feature>
<dbReference type="GO" id="GO:0016747">
    <property type="term" value="F:acyltransferase activity, transferring groups other than amino-acyl groups"/>
    <property type="evidence" value="ECO:0007669"/>
    <property type="project" value="InterPro"/>
</dbReference>
<accession>A0AA46L0M2</accession>
<dbReference type="AlphaFoldDB" id="A0AA46L0M2"/>
<dbReference type="Proteomes" id="UP000321504">
    <property type="component" value="Unassembled WGS sequence"/>
</dbReference>
<reference evidence="2 3" key="1">
    <citation type="submission" date="2019-08" db="EMBL/GenBank/DDBJ databases">
        <title>Emerging of two pre-pandemic pathogenic O4:KUT lineages of Vibrio parahaemolyticus in coastal eastern China.</title>
        <authorList>
            <person name="Yu H."/>
        </authorList>
    </citation>
    <scope>NUCLEOTIDE SEQUENCE [LARGE SCALE GENOMIC DNA]</scope>
    <source>
        <strain evidence="2 3">HZ17-383</strain>
    </source>
</reference>
<dbReference type="EMBL" id="VRMQ01000032">
    <property type="protein sequence ID" value="TXN11236.1"/>
    <property type="molecule type" value="Genomic_DNA"/>
</dbReference>
<dbReference type="SUPFAM" id="SSF55729">
    <property type="entry name" value="Acyl-CoA N-acyltransferases (Nat)"/>
    <property type="match status" value="1"/>
</dbReference>